<organism evidence="1 2">
    <name type="scientific">Enterococcus phage VEsP-1</name>
    <dbReference type="NCBI Taxonomy" id="2859528"/>
    <lineage>
        <taxon>Viruses</taxon>
        <taxon>Duplodnaviria</taxon>
        <taxon>Heunggongvirae</taxon>
        <taxon>Uroviricota</taxon>
        <taxon>Caudoviricetes</taxon>
        <taxon>Vespunovirus</taxon>
        <taxon>Vespunovirus vesp1</taxon>
    </lineage>
</organism>
<reference evidence="1" key="1">
    <citation type="submission" date="2021-06" db="EMBL/GenBank/DDBJ databases">
        <title>Comparison of different enterococcal bacteriophages isolated from single source.</title>
        <authorList>
            <person name="Tkachev P.V."/>
            <person name="Azarov D.V."/>
            <person name="Goncharov N.E."/>
            <person name="Goncharov A.E."/>
            <person name="Suvorov A.N."/>
        </authorList>
    </citation>
    <scope>NUCLEOTIDE SEQUENCE [LARGE SCALE GENOMIC DNA]</scope>
</reference>
<name>A0AAE8BDT9_9CAUD</name>
<dbReference type="NCBIfam" id="NF047360">
    <property type="entry name" value="tail_chap_PVL"/>
    <property type="match status" value="1"/>
</dbReference>
<evidence type="ECO:0000313" key="1">
    <source>
        <dbReference type="EMBL" id="QYI86483.1"/>
    </source>
</evidence>
<dbReference type="InterPro" id="IPR057006">
    <property type="entry name" value="Phage_TAC_19"/>
</dbReference>
<keyword evidence="2" id="KW-1185">Reference proteome</keyword>
<protein>
    <submittedName>
        <fullName evidence="1">Tail assembly chaperone protein</fullName>
    </submittedName>
</protein>
<dbReference type="EMBL" id="MZ333456">
    <property type="protein sequence ID" value="QYI86483.1"/>
    <property type="molecule type" value="Genomic_DNA"/>
</dbReference>
<accession>A0AAE8BDT9</accession>
<sequence length="134" mass="14984">MKFKGGQVPPYLNGGIKKMASKFQQKIKLMIKDGDKYTCKQFTSAEFLPGSVMDAGTDLQIKLEEATKTNDMEVIRPILRECYDLIANVIFEGQFTGQEYVDGLDAREVLKITGQLLGSITSGYDAIYSDQKKK</sequence>
<dbReference type="Proteomes" id="UP000827317">
    <property type="component" value="Segment"/>
</dbReference>
<proteinExistence type="predicted"/>
<evidence type="ECO:0000313" key="2">
    <source>
        <dbReference type="Proteomes" id="UP000827317"/>
    </source>
</evidence>
<dbReference type="Pfam" id="PF23857">
    <property type="entry name" value="Phage_TAC_19"/>
    <property type="match status" value="1"/>
</dbReference>